<feature type="region of interest" description="Disordered" evidence="1">
    <location>
        <begin position="156"/>
        <end position="185"/>
    </location>
</feature>
<evidence type="ECO:0000313" key="2">
    <source>
        <dbReference type="EMBL" id="OAX81686.1"/>
    </source>
</evidence>
<name>A0A1B7NY34_9EURO</name>
<sequence length="830" mass="92016">MPTLKQLSCQIEWAGSNVPFKEYGTTYGDGYVESYIAIPNSSTPFSVILRSNGYIAPGLAMFVFMDGVCQCNRNRDDLRPIASSLETTRKYRDISFRVRQREERLPDGSWIGRPWRFERFPLVKSTRDNSEKEKYFERLGTIQIIVLRCAGHPRAKHAEDHDIPDGAHTPESGMAPDSEREDDDSISSEVSFIYEYLDGRFQEGSGEVWGPLGGLFDGPYDSSCYVQGPPYQQPVPYCCSLYHNPHDDSHPRSFGYAPGRNGGQCRYTWHAQQQPIIGPYCHVDHIPQETLIDAPHIPHGHTAHSMAQNPSCQAGCHNQRAPLNIHGNSSHPSLLQCRHTHKLPSSSSKNSTSNTFNGDPPPEEGGFFVPPIVLNINPQQFRAGTSHNERTENCTKSNDNGYYVISDGKRVPESSSCCSQEHISGDACSGANNHGKKKGRRNRRRSLGRDKQEQPDAADQNNSWEDNQDHQQDRCGVDGEATPSESADNNPAVNTTNNDDSQQDCHASDDNHQDSTWKQSANSSPNVQPVVASPKLPPVPPKQQIRNFSPSEPVFVCPMFSEPARDEPPLYTVPESVARADSLTHQVQFGPQAKYIHRLRTPEYLDTMEKPYAEFVFKYRTADVIQNKFHVTIASDIDEERRKLETLPRVEIVNQLLHAQGLLPNSDMNNNCSTRTSPQVQSRNERMGHRDNSNMNNTTSSRDVGGGNQPGWNTPSQPQREQWHQNGSSSSNAFKQPDNGIHASLNSKPRQESQNWNGANGGGSGEPSWMNQTNDSSSHSAKGHDNNNNSQSSSAILPTTNDVSGGSNEGAGNGAWESSCEPVTASGVAW</sequence>
<feature type="region of interest" description="Disordered" evidence="1">
    <location>
        <begin position="662"/>
        <end position="830"/>
    </location>
</feature>
<accession>A0A1B7NY34</accession>
<feature type="compositionally biased region" description="Polar residues" evidence="1">
    <location>
        <begin position="666"/>
        <end position="682"/>
    </location>
</feature>
<feature type="compositionally biased region" description="Polar residues" evidence="1">
    <location>
        <begin position="769"/>
        <end position="803"/>
    </location>
</feature>
<feature type="compositionally biased region" description="Polar residues" evidence="1">
    <location>
        <begin position="744"/>
        <end position="758"/>
    </location>
</feature>
<feature type="compositionally biased region" description="Basic and acidic residues" evidence="1">
    <location>
        <begin position="683"/>
        <end position="692"/>
    </location>
</feature>
<dbReference type="Proteomes" id="UP000091918">
    <property type="component" value="Unassembled WGS sequence"/>
</dbReference>
<feature type="compositionally biased region" description="Basic residues" evidence="1">
    <location>
        <begin position="434"/>
        <end position="446"/>
    </location>
</feature>
<evidence type="ECO:0000256" key="1">
    <source>
        <dbReference type="SAM" id="MobiDB-lite"/>
    </source>
</evidence>
<feature type="compositionally biased region" description="Basic and acidic residues" evidence="1">
    <location>
        <begin position="156"/>
        <end position="165"/>
    </location>
</feature>
<feature type="compositionally biased region" description="Basic and acidic residues" evidence="1">
    <location>
        <begin position="506"/>
        <end position="515"/>
    </location>
</feature>
<feature type="compositionally biased region" description="Polar residues" evidence="1">
    <location>
        <begin position="483"/>
        <end position="500"/>
    </location>
</feature>
<feature type="compositionally biased region" description="Polar residues" evidence="1">
    <location>
        <begin position="710"/>
        <end position="734"/>
    </location>
</feature>
<feature type="region of interest" description="Disordered" evidence="1">
    <location>
        <begin position="323"/>
        <end position="370"/>
    </location>
</feature>
<gene>
    <name evidence="2" type="ORF">ACJ72_03971</name>
</gene>
<evidence type="ECO:0000313" key="3">
    <source>
        <dbReference type="Proteomes" id="UP000091918"/>
    </source>
</evidence>
<dbReference type="AlphaFoldDB" id="A0A1B7NY34"/>
<proteinExistence type="predicted"/>
<organism evidence="2 3">
    <name type="scientific">Emergomyces africanus</name>
    <dbReference type="NCBI Taxonomy" id="1955775"/>
    <lineage>
        <taxon>Eukaryota</taxon>
        <taxon>Fungi</taxon>
        <taxon>Dikarya</taxon>
        <taxon>Ascomycota</taxon>
        <taxon>Pezizomycotina</taxon>
        <taxon>Eurotiomycetes</taxon>
        <taxon>Eurotiomycetidae</taxon>
        <taxon>Onygenales</taxon>
        <taxon>Ajellomycetaceae</taxon>
        <taxon>Emergomyces</taxon>
    </lineage>
</organism>
<comment type="caution">
    <text evidence="2">The sequence shown here is derived from an EMBL/GenBank/DDBJ whole genome shotgun (WGS) entry which is preliminary data.</text>
</comment>
<dbReference type="STRING" id="1658172.A0A1B7NY34"/>
<reference evidence="2 3" key="1">
    <citation type="submission" date="2015-07" db="EMBL/GenBank/DDBJ databases">
        <title>Emmonsia species relationships and genome sequence.</title>
        <authorList>
            <person name="Cuomo C.A."/>
            <person name="Schwartz I.S."/>
            <person name="Kenyon C."/>
            <person name="de Hoog G.S."/>
            <person name="Govender N.P."/>
            <person name="Botha A."/>
            <person name="Moreno L."/>
            <person name="de Vries M."/>
            <person name="Munoz J.F."/>
            <person name="Stielow J.B."/>
        </authorList>
    </citation>
    <scope>NUCLEOTIDE SEQUENCE [LARGE SCALE GENOMIC DNA]</scope>
    <source>
        <strain evidence="2 3">CBS 136260</strain>
    </source>
</reference>
<dbReference type="OrthoDB" id="5423516at2759"/>
<feature type="compositionally biased region" description="Polar residues" evidence="1">
    <location>
        <begin position="693"/>
        <end position="702"/>
    </location>
</feature>
<protein>
    <submittedName>
        <fullName evidence="2">Uncharacterized protein</fullName>
    </submittedName>
</protein>
<feature type="compositionally biased region" description="Polar residues" evidence="1">
    <location>
        <begin position="516"/>
        <end position="527"/>
    </location>
</feature>
<feature type="compositionally biased region" description="Basic and acidic residues" evidence="1">
    <location>
        <begin position="467"/>
        <end position="477"/>
    </location>
</feature>
<feature type="region of interest" description="Disordered" evidence="1">
    <location>
        <begin position="414"/>
        <end position="541"/>
    </location>
</feature>
<feature type="compositionally biased region" description="Low complexity" evidence="1">
    <location>
        <begin position="345"/>
        <end position="355"/>
    </location>
</feature>
<dbReference type="EMBL" id="LGUA01000428">
    <property type="protein sequence ID" value="OAX81686.1"/>
    <property type="molecule type" value="Genomic_DNA"/>
</dbReference>
<keyword evidence="3" id="KW-1185">Reference proteome</keyword>